<protein>
    <recommendedName>
        <fullName evidence="3">Chromatin target of PRMT1 protein C-terminal domain-containing protein</fullName>
    </recommendedName>
</protein>
<dbReference type="GO" id="GO:0003723">
    <property type="term" value="F:RNA binding"/>
    <property type="evidence" value="ECO:0007669"/>
    <property type="project" value="UniProtKB-KW"/>
</dbReference>
<evidence type="ECO:0000313" key="4">
    <source>
        <dbReference type="EMBL" id="KAK5972759.1"/>
    </source>
</evidence>
<feature type="domain" description="Chromatin target of PRMT1 protein C-terminal" evidence="3">
    <location>
        <begin position="137"/>
        <end position="218"/>
    </location>
</feature>
<feature type="compositionally biased region" description="Gly residues" evidence="2">
    <location>
        <begin position="172"/>
        <end position="182"/>
    </location>
</feature>
<name>A0AAN8FB06_TRICO</name>
<feature type="region of interest" description="Disordered" evidence="2">
    <location>
        <begin position="163"/>
        <end position="203"/>
    </location>
</feature>
<dbReference type="SMART" id="SM01218">
    <property type="entry name" value="FoP_duplication"/>
    <property type="match status" value="1"/>
</dbReference>
<evidence type="ECO:0000256" key="1">
    <source>
        <dbReference type="ARBA" id="ARBA00022884"/>
    </source>
</evidence>
<accession>A0AAN8FB06</accession>
<evidence type="ECO:0000256" key="2">
    <source>
        <dbReference type="SAM" id="MobiDB-lite"/>
    </source>
</evidence>
<proteinExistence type="predicted"/>
<keyword evidence="1" id="KW-0694">RNA-binding</keyword>
<dbReference type="InterPro" id="IPR025715">
    <property type="entry name" value="FoP_C"/>
</dbReference>
<comment type="caution">
    <text evidence="4">The sequence shown here is derived from an EMBL/GenBank/DDBJ whole genome shotgun (WGS) entry which is preliminary data.</text>
</comment>
<evidence type="ECO:0000259" key="3">
    <source>
        <dbReference type="SMART" id="SM01218"/>
    </source>
</evidence>
<dbReference type="Proteomes" id="UP001331761">
    <property type="component" value="Unassembled WGS sequence"/>
</dbReference>
<sequence>MTDLELVEGVPKKIVMVGTSSMTLHQRFSRMPKPKAVASKPVVERASVRGSVRGRMRGHNMVSRRATVMRSEPVYEILGPVAEDYEEYMPVSAPVRRLGAPVIYRRPIEERVTLPPAPQVIYVPVPVSRNQRKPVSARGTRGRGIQRIQGQQNNVRGVVNHPHFKNRATGTAGRGGRGGHARGGMTLRKNRYPPPPKKSISQLDRELEDYMRKSKHPKIVI</sequence>
<dbReference type="EMBL" id="WIXE01016328">
    <property type="protein sequence ID" value="KAK5972759.1"/>
    <property type="molecule type" value="Genomic_DNA"/>
</dbReference>
<evidence type="ECO:0000313" key="5">
    <source>
        <dbReference type="Proteomes" id="UP001331761"/>
    </source>
</evidence>
<keyword evidence="5" id="KW-1185">Reference proteome</keyword>
<dbReference type="AlphaFoldDB" id="A0AAN8FB06"/>
<organism evidence="4 5">
    <name type="scientific">Trichostrongylus colubriformis</name>
    <name type="common">Black scour worm</name>
    <dbReference type="NCBI Taxonomy" id="6319"/>
    <lineage>
        <taxon>Eukaryota</taxon>
        <taxon>Metazoa</taxon>
        <taxon>Ecdysozoa</taxon>
        <taxon>Nematoda</taxon>
        <taxon>Chromadorea</taxon>
        <taxon>Rhabditida</taxon>
        <taxon>Rhabditina</taxon>
        <taxon>Rhabditomorpha</taxon>
        <taxon>Strongyloidea</taxon>
        <taxon>Trichostrongylidae</taxon>
        <taxon>Trichostrongylus</taxon>
    </lineage>
</organism>
<reference evidence="4 5" key="1">
    <citation type="submission" date="2019-10" db="EMBL/GenBank/DDBJ databases">
        <title>Assembly and Annotation for the nematode Trichostrongylus colubriformis.</title>
        <authorList>
            <person name="Martin J."/>
        </authorList>
    </citation>
    <scope>NUCLEOTIDE SEQUENCE [LARGE SCALE GENOMIC DNA]</scope>
    <source>
        <strain evidence="4">G859</strain>
        <tissue evidence="4">Whole worm</tissue>
    </source>
</reference>
<gene>
    <name evidence="4" type="ORF">GCK32_003849</name>
</gene>